<proteinExistence type="predicted"/>
<evidence type="ECO:0000313" key="2">
    <source>
        <dbReference type="EMBL" id="CAH2047976.1"/>
    </source>
</evidence>
<dbReference type="AlphaFoldDB" id="A0AAU9RQW1"/>
<reference evidence="2 3" key="1">
    <citation type="submission" date="2022-03" db="EMBL/GenBank/DDBJ databases">
        <authorList>
            <person name="Nunn A."/>
            <person name="Chopra R."/>
            <person name="Nunn A."/>
            <person name="Contreras Garrido A."/>
        </authorList>
    </citation>
    <scope>NUCLEOTIDE SEQUENCE [LARGE SCALE GENOMIC DNA]</scope>
</reference>
<evidence type="ECO:0000256" key="1">
    <source>
        <dbReference type="SAM" id="MobiDB-lite"/>
    </source>
</evidence>
<gene>
    <name evidence="2" type="ORF">TAV2_LOCUS5752</name>
</gene>
<protein>
    <submittedName>
        <fullName evidence="2">Uncharacterized protein</fullName>
    </submittedName>
</protein>
<accession>A0AAU9RQW1</accession>
<dbReference type="EMBL" id="OU466858">
    <property type="protein sequence ID" value="CAH2047976.1"/>
    <property type="molecule type" value="Genomic_DNA"/>
</dbReference>
<keyword evidence="3" id="KW-1185">Reference proteome</keyword>
<evidence type="ECO:0000313" key="3">
    <source>
        <dbReference type="Proteomes" id="UP000836841"/>
    </source>
</evidence>
<feature type="region of interest" description="Disordered" evidence="1">
    <location>
        <begin position="80"/>
        <end position="104"/>
    </location>
</feature>
<name>A0AAU9RQW1_THLAR</name>
<organism evidence="2 3">
    <name type="scientific">Thlaspi arvense</name>
    <name type="common">Field penny-cress</name>
    <dbReference type="NCBI Taxonomy" id="13288"/>
    <lineage>
        <taxon>Eukaryota</taxon>
        <taxon>Viridiplantae</taxon>
        <taxon>Streptophyta</taxon>
        <taxon>Embryophyta</taxon>
        <taxon>Tracheophyta</taxon>
        <taxon>Spermatophyta</taxon>
        <taxon>Magnoliopsida</taxon>
        <taxon>eudicotyledons</taxon>
        <taxon>Gunneridae</taxon>
        <taxon>Pentapetalae</taxon>
        <taxon>rosids</taxon>
        <taxon>malvids</taxon>
        <taxon>Brassicales</taxon>
        <taxon>Brassicaceae</taxon>
        <taxon>Thlaspideae</taxon>
        <taxon>Thlaspi</taxon>
    </lineage>
</organism>
<dbReference type="Proteomes" id="UP000836841">
    <property type="component" value="Chromosome 2"/>
</dbReference>
<sequence>MPMGPPPPEKQKLRVSDLLLHDKSGWDTLLIRENIPAHESEILKLQPSTLGAHDCYIWLPTEKGMYNVLKFHSSLGYTGLSGAPETKEFSTTGSSLQKRRYQKR</sequence>